<evidence type="ECO:0000256" key="1">
    <source>
        <dbReference type="ARBA" id="ARBA00009249"/>
    </source>
</evidence>
<name>A0A1Y1S201_9SPIO</name>
<evidence type="ECO:0000256" key="3">
    <source>
        <dbReference type="HAMAP-Rule" id="MF_00272"/>
    </source>
</evidence>
<organism evidence="6 7">
    <name type="scientific">Marispirochaeta aestuarii</name>
    <dbReference type="NCBI Taxonomy" id="1963862"/>
    <lineage>
        <taxon>Bacteria</taxon>
        <taxon>Pseudomonadati</taxon>
        <taxon>Spirochaetota</taxon>
        <taxon>Spirochaetia</taxon>
        <taxon>Spirochaetales</taxon>
        <taxon>Spirochaetaceae</taxon>
        <taxon>Marispirochaeta</taxon>
    </lineage>
</organism>
<reference evidence="6 7" key="1">
    <citation type="submission" date="2017-03" db="EMBL/GenBank/DDBJ databases">
        <title>Draft Genome sequence of Marispirochaeta sp. strain JC444.</title>
        <authorList>
            <person name="Shivani Y."/>
            <person name="Subhash Y."/>
            <person name="Sasikala C."/>
            <person name="Ramana C."/>
        </authorList>
    </citation>
    <scope>NUCLEOTIDE SEQUENCE [LARGE SCALE GENOMIC DNA]</scope>
    <source>
        <strain evidence="6 7">JC444</strain>
    </source>
</reference>
<dbReference type="GO" id="GO:0019464">
    <property type="term" value="P:glycine decarboxylation via glycine cleavage system"/>
    <property type="evidence" value="ECO:0007669"/>
    <property type="project" value="UniProtKB-UniRule"/>
</dbReference>
<dbReference type="PANTHER" id="PTHR11715:SF3">
    <property type="entry name" value="GLYCINE CLEAVAGE SYSTEM H PROTEIN-RELATED"/>
    <property type="match status" value="1"/>
</dbReference>
<evidence type="ECO:0000256" key="4">
    <source>
        <dbReference type="PIRSR" id="PIRSR617453-50"/>
    </source>
</evidence>
<dbReference type="GO" id="GO:0005960">
    <property type="term" value="C:glycine cleavage complex"/>
    <property type="evidence" value="ECO:0007669"/>
    <property type="project" value="InterPro"/>
</dbReference>
<dbReference type="InterPro" id="IPR000089">
    <property type="entry name" value="Biotin_lipoyl"/>
</dbReference>
<dbReference type="InterPro" id="IPR017453">
    <property type="entry name" value="GCV_H_sub"/>
</dbReference>
<dbReference type="Pfam" id="PF01597">
    <property type="entry name" value="GCV_H"/>
    <property type="match status" value="1"/>
</dbReference>
<dbReference type="Proteomes" id="UP000192343">
    <property type="component" value="Unassembled WGS sequence"/>
</dbReference>
<dbReference type="GO" id="GO:0005829">
    <property type="term" value="C:cytosol"/>
    <property type="evidence" value="ECO:0007669"/>
    <property type="project" value="TreeGrafter"/>
</dbReference>
<proteinExistence type="inferred from homology"/>
<evidence type="ECO:0000259" key="5">
    <source>
        <dbReference type="PROSITE" id="PS50968"/>
    </source>
</evidence>
<comment type="subunit">
    <text evidence="3">The glycine cleavage system is composed of four proteins: P, T, L and H.</text>
</comment>
<sequence length="130" mass="14343">MSSEIKKELKYAESHEWVRVEGTIAYVGISDYAQESLGEIVFVEIPEVDDGVKKGDEVTTIESVKAASSIYAPVSGTISEVNESLEDEPEQVNQDPYGTFLFAIDMKDPGELDSLMDAAGYEKFLAEHED</sequence>
<dbReference type="PROSITE" id="PS00189">
    <property type="entry name" value="LIPOYL"/>
    <property type="match status" value="1"/>
</dbReference>
<protein>
    <recommendedName>
        <fullName evidence="3">Glycine cleavage system H protein</fullName>
    </recommendedName>
</protein>
<dbReference type="GO" id="GO:0009249">
    <property type="term" value="P:protein lipoylation"/>
    <property type="evidence" value="ECO:0007669"/>
    <property type="project" value="TreeGrafter"/>
</dbReference>
<dbReference type="PANTHER" id="PTHR11715">
    <property type="entry name" value="GLYCINE CLEAVAGE SYSTEM H PROTEIN"/>
    <property type="match status" value="1"/>
</dbReference>
<feature type="domain" description="Lipoyl-binding" evidence="5">
    <location>
        <begin position="24"/>
        <end position="105"/>
    </location>
</feature>
<evidence type="ECO:0000256" key="2">
    <source>
        <dbReference type="ARBA" id="ARBA00022823"/>
    </source>
</evidence>
<comment type="similarity">
    <text evidence="1 3">Belongs to the GcvH family.</text>
</comment>
<dbReference type="InterPro" id="IPR011053">
    <property type="entry name" value="Single_hybrid_motif"/>
</dbReference>
<gene>
    <name evidence="3" type="primary">gcvH</name>
    <name evidence="6" type="ORF">B4O97_02205</name>
</gene>
<dbReference type="HAMAP" id="MF_00272">
    <property type="entry name" value="GcvH"/>
    <property type="match status" value="1"/>
</dbReference>
<dbReference type="NCBIfam" id="NF002270">
    <property type="entry name" value="PRK01202.1"/>
    <property type="match status" value="1"/>
</dbReference>
<comment type="function">
    <text evidence="3">The glycine cleavage system catalyzes the degradation of glycine. The H protein shuttles the methylamine group of glycine from the P protein to the T protein.</text>
</comment>
<dbReference type="STRING" id="1963862.B4O97_02205"/>
<dbReference type="InterPro" id="IPR003016">
    <property type="entry name" value="2-oxoA_DH_lipoyl-BS"/>
</dbReference>
<dbReference type="NCBIfam" id="TIGR00527">
    <property type="entry name" value="gcvH"/>
    <property type="match status" value="1"/>
</dbReference>
<accession>A0A1Y1S201</accession>
<evidence type="ECO:0000313" key="6">
    <source>
        <dbReference type="EMBL" id="ORC37834.1"/>
    </source>
</evidence>
<dbReference type="InterPro" id="IPR002930">
    <property type="entry name" value="GCV_H"/>
</dbReference>
<keyword evidence="7" id="KW-1185">Reference proteome</keyword>
<dbReference type="PROSITE" id="PS50968">
    <property type="entry name" value="BIOTINYL_LIPOYL"/>
    <property type="match status" value="1"/>
</dbReference>
<dbReference type="SUPFAM" id="SSF51230">
    <property type="entry name" value="Single hybrid motif"/>
    <property type="match status" value="1"/>
</dbReference>
<feature type="modified residue" description="N6-lipoyllysine" evidence="3 4">
    <location>
        <position position="65"/>
    </location>
</feature>
<comment type="caution">
    <text evidence="6">The sequence shown here is derived from an EMBL/GenBank/DDBJ whole genome shotgun (WGS) entry which is preliminary data.</text>
</comment>
<dbReference type="RefSeq" id="WP_083047881.1">
    <property type="nucleotide sequence ID" value="NZ_CAXXQO010000003.1"/>
</dbReference>
<comment type="cofactor">
    <cofactor evidence="3">
        <name>(R)-lipoate</name>
        <dbReference type="ChEBI" id="CHEBI:83088"/>
    </cofactor>
    <text evidence="3">Binds 1 lipoyl cofactor covalently.</text>
</comment>
<dbReference type="AlphaFoldDB" id="A0A1Y1S201"/>
<keyword evidence="2 3" id="KW-0450">Lipoyl</keyword>
<dbReference type="OrthoDB" id="9796712at2"/>
<dbReference type="EMBL" id="MWQY01000002">
    <property type="protein sequence ID" value="ORC37834.1"/>
    <property type="molecule type" value="Genomic_DNA"/>
</dbReference>
<dbReference type="Gene3D" id="2.40.50.100">
    <property type="match status" value="1"/>
</dbReference>
<dbReference type="InterPro" id="IPR033753">
    <property type="entry name" value="GCV_H/Fam206"/>
</dbReference>
<dbReference type="CDD" id="cd06848">
    <property type="entry name" value="GCS_H"/>
    <property type="match status" value="1"/>
</dbReference>
<evidence type="ECO:0000313" key="7">
    <source>
        <dbReference type="Proteomes" id="UP000192343"/>
    </source>
</evidence>